<protein>
    <submittedName>
        <fullName evidence="3">Uncharacterized protein</fullName>
    </submittedName>
</protein>
<feature type="compositionally biased region" description="Low complexity" evidence="1">
    <location>
        <begin position="26"/>
        <end position="51"/>
    </location>
</feature>
<reference evidence="3" key="1">
    <citation type="submission" date="2022-11" db="UniProtKB">
        <authorList>
            <consortium name="WormBaseParasite"/>
        </authorList>
    </citation>
    <scope>IDENTIFICATION</scope>
</reference>
<keyword evidence="2" id="KW-1185">Reference proteome</keyword>
<evidence type="ECO:0000313" key="2">
    <source>
        <dbReference type="Proteomes" id="UP000887566"/>
    </source>
</evidence>
<dbReference type="AlphaFoldDB" id="A0A914XQU6"/>
<feature type="region of interest" description="Disordered" evidence="1">
    <location>
        <begin position="1"/>
        <end position="51"/>
    </location>
</feature>
<dbReference type="Proteomes" id="UP000887566">
    <property type="component" value="Unplaced"/>
</dbReference>
<evidence type="ECO:0000256" key="1">
    <source>
        <dbReference type="SAM" id="MobiDB-lite"/>
    </source>
</evidence>
<dbReference type="WBParaSite" id="PSAMB.scaffold9386size5041.g32387.t1">
    <property type="protein sequence ID" value="PSAMB.scaffold9386size5041.g32387.t1"/>
    <property type="gene ID" value="PSAMB.scaffold9386size5041.g32387"/>
</dbReference>
<name>A0A914XQU6_9BILA</name>
<accession>A0A914XQU6</accession>
<proteinExistence type="predicted"/>
<organism evidence="2 3">
    <name type="scientific">Plectus sambesii</name>
    <dbReference type="NCBI Taxonomy" id="2011161"/>
    <lineage>
        <taxon>Eukaryota</taxon>
        <taxon>Metazoa</taxon>
        <taxon>Ecdysozoa</taxon>
        <taxon>Nematoda</taxon>
        <taxon>Chromadorea</taxon>
        <taxon>Plectida</taxon>
        <taxon>Plectina</taxon>
        <taxon>Plectoidea</taxon>
        <taxon>Plectidae</taxon>
        <taxon>Plectus</taxon>
    </lineage>
</organism>
<sequence>MRYLIPEMYRTPLSDPGSRNSSLAVSPPSCSANLSSESSLQSRQSSSSGVS</sequence>
<evidence type="ECO:0000313" key="3">
    <source>
        <dbReference type="WBParaSite" id="PSAMB.scaffold9386size5041.g32387.t1"/>
    </source>
</evidence>